<dbReference type="AlphaFoldDB" id="A0A5K7Z783"/>
<dbReference type="Proteomes" id="UP000427906">
    <property type="component" value="Chromosome"/>
</dbReference>
<name>A0A5K7Z783_9BACT</name>
<organism evidence="1 2">
    <name type="scientific">Desulfosarcina alkanivorans</name>
    <dbReference type="NCBI Taxonomy" id="571177"/>
    <lineage>
        <taxon>Bacteria</taxon>
        <taxon>Pseudomonadati</taxon>
        <taxon>Thermodesulfobacteriota</taxon>
        <taxon>Desulfobacteria</taxon>
        <taxon>Desulfobacterales</taxon>
        <taxon>Desulfosarcinaceae</taxon>
        <taxon>Desulfosarcina</taxon>
    </lineage>
</organism>
<accession>A0A5K7Z783</accession>
<keyword evidence="2" id="KW-1185">Reference proteome</keyword>
<evidence type="ECO:0000313" key="2">
    <source>
        <dbReference type="Proteomes" id="UP000427906"/>
    </source>
</evidence>
<proteinExistence type="predicted"/>
<reference evidence="1 2" key="1">
    <citation type="submission" date="2019-11" db="EMBL/GenBank/DDBJ databases">
        <title>Comparative genomics of hydrocarbon-degrading Desulfosarcina strains.</title>
        <authorList>
            <person name="Watanabe M."/>
            <person name="Kojima H."/>
            <person name="Fukui M."/>
        </authorList>
    </citation>
    <scope>NUCLEOTIDE SEQUENCE [LARGE SCALE GENOMIC DNA]</scope>
    <source>
        <strain evidence="1 2">PL12</strain>
    </source>
</reference>
<evidence type="ECO:0000313" key="1">
    <source>
        <dbReference type="EMBL" id="BBO72377.1"/>
    </source>
</evidence>
<sequence>MFIIKNGDAIFGRFQPARFNGDADLRHGNLIGQSTAEGTVLPAACKAIPAPGGHPTRIHREAPP</sequence>
<protein>
    <submittedName>
        <fullName evidence="1">Uncharacterized protein</fullName>
    </submittedName>
</protein>
<gene>
    <name evidence="1" type="ORF">DSCA_63070</name>
</gene>
<dbReference type="KEGG" id="dalk:DSCA_63070"/>
<dbReference type="EMBL" id="AP021874">
    <property type="protein sequence ID" value="BBO72377.1"/>
    <property type="molecule type" value="Genomic_DNA"/>
</dbReference>